<dbReference type="InterPro" id="IPR029787">
    <property type="entry name" value="Nucleotide_cyclase"/>
</dbReference>
<evidence type="ECO:0000259" key="4">
    <source>
        <dbReference type="PROSITE" id="PS50883"/>
    </source>
</evidence>
<evidence type="ECO:0000259" key="5">
    <source>
        <dbReference type="PROSITE" id="PS50887"/>
    </source>
</evidence>
<accession>A0A1I0DZ35</accession>
<feature type="domain" description="GGDEF" evidence="5">
    <location>
        <begin position="301"/>
        <end position="434"/>
    </location>
</feature>
<gene>
    <name evidence="6" type="ORF">SAMN05660297_02213</name>
</gene>
<dbReference type="Gene3D" id="3.30.450.20">
    <property type="entry name" value="PAS domain"/>
    <property type="match status" value="1"/>
</dbReference>
<dbReference type="SUPFAM" id="SSF55073">
    <property type="entry name" value="Nucleotide cyclase"/>
    <property type="match status" value="1"/>
</dbReference>
<dbReference type="CDD" id="cd01948">
    <property type="entry name" value="EAL"/>
    <property type="match status" value="1"/>
</dbReference>
<proteinExistence type="predicted"/>
<dbReference type="SMART" id="SM00086">
    <property type="entry name" value="PAC"/>
    <property type="match status" value="1"/>
</dbReference>
<dbReference type="Pfam" id="PF00990">
    <property type="entry name" value="GGDEF"/>
    <property type="match status" value="1"/>
</dbReference>
<dbReference type="PANTHER" id="PTHR44757:SF2">
    <property type="entry name" value="BIOFILM ARCHITECTURE MAINTENANCE PROTEIN MBAA"/>
    <property type="match status" value="1"/>
</dbReference>
<dbReference type="FunFam" id="3.20.20.450:FF:000001">
    <property type="entry name" value="Cyclic di-GMP phosphodiesterase yahA"/>
    <property type="match status" value="1"/>
</dbReference>
<dbReference type="SMART" id="SM00267">
    <property type="entry name" value="GGDEF"/>
    <property type="match status" value="1"/>
</dbReference>
<dbReference type="InterPro" id="IPR052155">
    <property type="entry name" value="Biofilm_reg_signaling"/>
</dbReference>
<dbReference type="SMART" id="SM00052">
    <property type="entry name" value="EAL"/>
    <property type="match status" value="1"/>
</dbReference>
<dbReference type="CDD" id="cd00130">
    <property type="entry name" value="PAS"/>
    <property type="match status" value="1"/>
</dbReference>
<feature type="transmembrane region" description="Helical" evidence="1">
    <location>
        <begin position="71"/>
        <end position="89"/>
    </location>
</feature>
<dbReference type="InterPro" id="IPR035919">
    <property type="entry name" value="EAL_sf"/>
</dbReference>
<dbReference type="InterPro" id="IPR013655">
    <property type="entry name" value="PAS_fold_3"/>
</dbReference>
<dbReference type="Gene3D" id="3.20.20.450">
    <property type="entry name" value="EAL domain"/>
    <property type="match status" value="1"/>
</dbReference>
<dbReference type="SMART" id="SM00091">
    <property type="entry name" value="PAS"/>
    <property type="match status" value="1"/>
</dbReference>
<dbReference type="PROSITE" id="PS50112">
    <property type="entry name" value="PAS"/>
    <property type="match status" value="1"/>
</dbReference>
<dbReference type="InterPro" id="IPR000160">
    <property type="entry name" value="GGDEF_dom"/>
</dbReference>
<feature type="domain" description="PAS" evidence="2">
    <location>
        <begin position="141"/>
        <end position="213"/>
    </location>
</feature>
<keyword evidence="1" id="KW-1133">Transmembrane helix</keyword>
<feature type="transmembrane region" description="Helical" evidence="1">
    <location>
        <begin position="34"/>
        <end position="51"/>
    </location>
</feature>
<organism evidence="6 7">
    <name type="scientific">Natronincola peptidivorans</name>
    <dbReference type="NCBI Taxonomy" id="426128"/>
    <lineage>
        <taxon>Bacteria</taxon>
        <taxon>Bacillati</taxon>
        <taxon>Bacillota</taxon>
        <taxon>Clostridia</taxon>
        <taxon>Peptostreptococcales</taxon>
        <taxon>Natronincolaceae</taxon>
        <taxon>Natronincola</taxon>
    </lineage>
</organism>
<dbReference type="InterPro" id="IPR001610">
    <property type="entry name" value="PAC"/>
</dbReference>
<dbReference type="EMBL" id="FOHU01000009">
    <property type="protein sequence ID" value="SET37713.1"/>
    <property type="molecule type" value="Genomic_DNA"/>
</dbReference>
<dbReference type="SUPFAM" id="SSF55785">
    <property type="entry name" value="PYP-like sensor domain (PAS domain)"/>
    <property type="match status" value="1"/>
</dbReference>
<dbReference type="InterPro" id="IPR035965">
    <property type="entry name" value="PAS-like_dom_sf"/>
</dbReference>
<reference evidence="6 7" key="1">
    <citation type="submission" date="2016-10" db="EMBL/GenBank/DDBJ databases">
        <authorList>
            <person name="de Groot N.N."/>
        </authorList>
    </citation>
    <scope>NUCLEOTIDE SEQUENCE [LARGE SCALE GENOMIC DNA]</scope>
    <source>
        <strain evidence="6 7">DSM 18979</strain>
    </source>
</reference>
<feature type="domain" description="EAL" evidence="4">
    <location>
        <begin position="443"/>
        <end position="697"/>
    </location>
</feature>
<feature type="domain" description="PAC" evidence="3">
    <location>
        <begin position="217"/>
        <end position="269"/>
    </location>
</feature>
<protein>
    <submittedName>
        <fullName evidence="6">PAS domain S-box-containing protein/diguanylate cyclase (GGDEF) domain-containing protein</fullName>
    </submittedName>
</protein>
<dbReference type="NCBIfam" id="TIGR00254">
    <property type="entry name" value="GGDEF"/>
    <property type="match status" value="1"/>
</dbReference>
<dbReference type="Pfam" id="PF00563">
    <property type="entry name" value="EAL"/>
    <property type="match status" value="1"/>
</dbReference>
<dbReference type="SUPFAM" id="SSF141868">
    <property type="entry name" value="EAL domain-like"/>
    <property type="match status" value="1"/>
</dbReference>
<keyword evidence="1" id="KW-0472">Membrane</keyword>
<evidence type="ECO:0000313" key="6">
    <source>
        <dbReference type="EMBL" id="SET37713.1"/>
    </source>
</evidence>
<dbReference type="InterPro" id="IPR000700">
    <property type="entry name" value="PAS-assoc_C"/>
</dbReference>
<dbReference type="PROSITE" id="PS50887">
    <property type="entry name" value="GGDEF"/>
    <property type="match status" value="1"/>
</dbReference>
<evidence type="ECO:0000259" key="2">
    <source>
        <dbReference type="PROSITE" id="PS50112"/>
    </source>
</evidence>
<dbReference type="InterPro" id="IPR000014">
    <property type="entry name" value="PAS"/>
</dbReference>
<dbReference type="Pfam" id="PF08447">
    <property type="entry name" value="PAS_3"/>
    <property type="match status" value="1"/>
</dbReference>
<evidence type="ECO:0000256" key="1">
    <source>
        <dbReference type="SAM" id="Phobius"/>
    </source>
</evidence>
<dbReference type="AlphaFoldDB" id="A0A1I0DZ35"/>
<evidence type="ECO:0000313" key="7">
    <source>
        <dbReference type="Proteomes" id="UP000199568"/>
    </source>
</evidence>
<dbReference type="NCBIfam" id="TIGR00229">
    <property type="entry name" value="sensory_box"/>
    <property type="match status" value="1"/>
</dbReference>
<keyword evidence="1" id="KW-0812">Transmembrane</keyword>
<dbReference type="Proteomes" id="UP000199568">
    <property type="component" value="Unassembled WGS sequence"/>
</dbReference>
<dbReference type="CDD" id="cd01949">
    <property type="entry name" value="GGDEF"/>
    <property type="match status" value="1"/>
</dbReference>
<dbReference type="InterPro" id="IPR001633">
    <property type="entry name" value="EAL_dom"/>
</dbReference>
<dbReference type="Gene3D" id="3.30.70.270">
    <property type="match status" value="1"/>
</dbReference>
<dbReference type="PANTHER" id="PTHR44757">
    <property type="entry name" value="DIGUANYLATE CYCLASE DGCP"/>
    <property type="match status" value="1"/>
</dbReference>
<sequence length="698" mass="81218">MVDKKNLKEIDHKLQHQLGDFLRLRKNVNPRMEALRIFIIYLLVGGLWILLSDKVLAILVEDPEIFKAIQLYKGWLYVLITGVIFYFIISNRMMLFKMAIDEVFHGYEELSATHEELTAMDEELMQQYKEIQKHRDALMISDQRYQLAVEGANDGIWDWDLQTGEYFFSLKYKSTFGYEGQELKDDLETWQQLFHPDDRQKALDAVEAYLNSKKGIYENTYRVRRKDGGYLWILSRGKAVWDREGKAIRIAGSHTDITERINMEERLHALAYFDPLTKLPNRIMLQEEVSKKIKEAEENNKKLAFLNFDVDNFKNINDTMGHKAGDKLIQFIANTLAYYIKPPNLVARLGGDEFAIVLMDIKDNEEIILQVNKIKDYLRKPWSLGELEFFISVSIGIAIYPNHGTDVAELMQNADTAMSHMKANQKDGFCIYMSDMRKKTWEYVHMSNQLRYAINNQEFQLYYQPQIDLSTDKIIGIEALIRWIHPEKGFISPMEFIPFAEETGYIGEIEEWVLKTACKQKKLWKENGYDDIKISINLSSKMLTQPNLVPNIRKILEMYYIKCGDIELEITETAVIDNLEKAIEVLHQLREFAITIALDDFGTGYSSLTYLQKLPIDILKVDRGFISNIDTEEEECYILKTVIDLAHNLGLKVVAEGIETKEQLDFLKRNGCDIGQGYYFSKPVPVEDIESLLKEKTQ</sequence>
<dbReference type="InterPro" id="IPR043128">
    <property type="entry name" value="Rev_trsase/Diguanyl_cyclase"/>
</dbReference>
<dbReference type="PROSITE" id="PS50883">
    <property type="entry name" value="EAL"/>
    <property type="match status" value="1"/>
</dbReference>
<evidence type="ECO:0000259" key="3">
    <source>
        <dbReference type="PROSITE" id="PS50113"/>
    </source>
</evidence>
<dbReference type="PROSITE" id="PS50113">
    <property type="entry name" value="PAC"/>
    <property type="match status" value="1"/>
</dbReference>
<keyword evidence="7" id="KW-1185">Reference proteome</keyword>
<dbReference type="STRING" id="426128.SAMN05660297_02213"/>
<name>A0A1I0DZ35_9FIRM</name>